<dbReference type="Proteomes" id="UP001141259">
    <property type="component" value="Unassembled WGS sequence"/>
</dbReference>
<dbReference type="Gene3D" id="3.40.50.1110">
    <property type="entry name" value="SGNH hydrolase"/>
    <property type="match status" value="1"/>
</dbReference>
<feature type="compositionally biased region" description="Gly residues" evidence="1">
    <location>
        <begin position="1147"/>
        <end position="1247"/>
    </location>
</feature>
<organism evidence="2 3">
    <name type="scientific">Umezawaea endophytica</name>
    <dbReference type="NCBI Taxonomy" id="1654476"/>
    <lineage>
        <taxon>Bacteria</taxon>
        <taxon>Bacillati</taxon>
        <taxon>Actinomycetota</taxon>
        <taxon>Actinomycetes</taxon>
        <taxon>Pseudonocardiales</taxon>
        <taxon>Pseudonocardiaceae</taxon>
        <taxon>Umezawaea</taxon>
    </lineage>
</organism>
<evidence type="ECO:0000313" key="3">
    <source>
        <dbReference type="Proteomes" id="UP001141259"/>
    </source>
</evidence>
<dbReference type="PRINTS" id="PR01228">
    <property type="entry name" value="EGGSHELL"/>
</dbReference>
<feature type="compositionally biased region" description="Low complexity" evidence="1">
    <location>
        <begin position="632"/>
        <end position="650"/>
    </location>
</feature>
<reference evidence="2" key="1">
    <citation type="submission" date="2022-08" db="EMBL/GenBank/DDBJ databases">
        <authorList>
            <person name="Tistechok S."/>
            <person name="Samborskyy M."/>
            <person name="Roman I."/>
        </authorList>
    </citation>
    <scope>NUCLEOTIDE SEQUENCE</scope>
    <source>
        <strain evidence="2">DSM 103496</strain>
    </source>
</reference>
<gene>
    <name evidence="2" type="ORF">NZH93_37360</name>
</gene>
<feature type="compositionally biased region" description="Polar residues" evidence="1">
    <location>
        <begin position="923"/>
        <end position="937"/>
    </location>
</feature>
<feature type="region of interest" description="Disordered" evidence="1">
    <location>
        <begin position="362"/>
        <end position="413"/>
    </location>
</feature>
<evidence type="ECO:0000256" key="1">
    <source>
        <dbReference type="SAM" id="MobiDB-lite"/>
    </source>
</evidence>
<feature type="region of interest" description="Disordered" evidence="1">
    <location>
        <begin position="895"/>
        <end position="1247"/>
    </location>
</feature>
<dbReference type="SUPFAM" id="SSF52266">
    <property type="entry name" value="SGNH hydrolase"/>
    <property type="match status" value="1"/>
</dbReference>
<dbReference type="AlphaFoldDB" id="A0A9X2VUE9"/>
<feature type="compositionally biased region" description="Low complexity" evidence="1">
    <location>
        <begin position="1070"/>
        <end position="1081"/>
    </location>
</feature>
<feature type="compositionally biased region" description="Polar residues" evidence="1">
    <location>
        <begin position="1033"/>
        <end position="1045"/>
    </location>
</feature>
<sequence length="1247" mass="124845">MSTPARKARGPVPCTRLPRLLSVATTGAVFIGAGLGVMPASANPEPTYEQTVTVDVVGDSYMAGDGLQDTYLDPADPRHRSATAPALQALARVRSDNARLRVDANLVAASGARTADFFFAQSGQDNSVVNPPQRDQVRPDSQMVIVGFGGGDARLAEVLANAKRTTGGPNTALDKEIRALGPLLDWTASDEEYLEQAKSSPPGQAPTLVARMLQVLAGVAARAPHAEIVVTTYPLAADPQNPHATSLVGEDELTSVRKFGYDLNKAIDRAVRICACGSLADLAEAVAGHEIYTSDSVFTEQGDQQARQEPFLPNGKGASLIANPIADSIAKVLRIPPPKRGDGQVTTSENIYVRYGVSDRDGDAVADFQDRAPDDPSRSTDVRPDRDNGDDRRSSSEDSRSKRADDPRHLPGVLHPVVQVVDGLAPGVNLIGPHDRPPAQPSDEKHQVVVGSRPPAREQSVPGESTALALEPATAPPVPGEDTSSSWSRLERAAAEDVVRKAMPAGYVSMYSTQALRVAAAPAAVRTASDKAAVDRQMSESLQGDQAGFRARFGENIDAIHSATTESEQDAAIAQFDQTAADYNSTELAVRDVLGAHPVDARGETVRVTPTSLADLATETTLSAQTDMSTLAAAGSPKSAPAKSAPAKPGVSVESKPDFSVSGEGSLVGPGEASRSAEKDGVTATGKAEGKALGLEGTITGDVGPDGMSGKISGKAVVGEGTVGVTAKSKNGETGFEGKGSLGAEVGVGGKLNGINDFGLSANGKIGGTASVQDSGNYGLLEGSRKAEVGVGADFDAKAKVSPDGLNIGSHASLGAKAKAEAKIGVPGLSLDFTGTAFAGPGYDYGIRLGKQEDGKYRVGVTAGVSPLFGVAGGFDVTVDPDKLQQSVREAVDALNPFGPDQMDSPRSMAQDDPDYDGPTDSPAESQMDSPRSQAQNDPDYDGPTDSPADAPGESQMDSPRSQAQDDPGYDGPTDSPSDPLGESQMNSPRSQAQDDPGYDGPTDSPSDPLGESQMNSPRSQSQDDPGYDGPTDSLSDAAISSNTDPAGDTIAGYSGNDTLGGETGSDTLGGESDSGYSDSGFGDGSDTSGGFGGGDADASGGDTSDGGTGDGFSGGGGDFGGAGATGDFGGSDSPGTSGDSSTSDSGMGGDSGGFGGDSGMGGDSSGMGGDSSGGMGGDSSGGGDSGGDSGGGDGGGSDGGGGGDGGGDGGGSSSGGMGGGGMSSGGTGMGSGGMGGGPGGGDGGGF</sequence>
<accession>A0A9X2VUE9</accession>
<feature type="compositionally biased region" description="Polar residues" evidence="1">
    <location>
        <begin position="984"/>
        <end position="994"/>
    </location>
</feature>
<evidence type="ECO:0000313" key="2">
    <source>
        <dbReference type="EMBL" id="MCS7482547.1"/>
    </source>
</evidence>
<dbReference type="EMBL" id="JANYMP010000024">
    <property type="protein sequence ID" value="MCS7482547.1"/>
    <property type="molecule type" value="Genomic_DNA"/>
</dbReference>
<feature type="compositionally biased region" description="Basic and acidic residues" evidence="1">
    <location>
        <begin position="362"/>
        <end position="409"/>
    </location>
</feature>
<feature type="region of interest" description="Disordered" evidence="1">
    <location>
        <begin position="632"/>
        <end position="686"/>
    </location>
</feature>
<feature type="compositionally biased region" description="Polar residues" evidence="1">
    <location>
        <begin position="1013"/>
        <end position="1024"/>
    </location>
</feature>
<keyword evidence="3" id="KW-1185">Reference proteome</keyword>
<comment type="caution">
    <text evidence="2">The sequence shown here is derived from an EMBL/GenBank/DDBJ whole genome shotgun (WGS) entry which is preliminary data.</text>
</comment>
<feature type="compositionally biased region" description="Low complexity" evidence="1">
    <location>
        <begin position="1131"/>
        <end position="1146"/>
    </location>
</feature>
<name>A0A9X2VUE9_9PSEU</name>
<feature type="compositionally biased region" description="Gly residues" evidence="1">
    <location>
        <begin position="1082"/>
        <end position="1096"/>
    </location>
</feature>
<evidence type="ECO:0008006" key="4">
    <source>
        <dbReference type="Google" id="ProtNLM"/>
    </source>
</evidence>
<feature type="compositionally biased region" description="Polar residues" evidence="1">
    <location>
        <begin position="956"/>
        <end position="965"/>
    </location>
</feature>
<dbReference type="InterPro" id="IPR036514">
    <property type="entry name" value="SGNH_hydro_sf"/>
</dbReference>
<feature type="compositionally biased region" description="Basic and acidic residues" evidence="1">
    <location>
        <begin position="433"/>
        <end position="447"/>
    </location>
</feature>
<proteinExistence type="predicted"/>
<protein>
    <recommendedName>
        <fullName evidence="4">GDSL-like lipase/acylhydrolase family protein</fullName>
    </recommendedName>
</protein>
<feature type="compositionally biased region" description="Gly residues" evidence="1">
    <location>
        <begin position="1104"/>
        <end position="1130"/>
    </location>
</feature>
<feature type="region of interest" description="Disordered" evidence="1">
    <location>
        <begin position="426"/>
        <end position="486"/>
    </location>
</feature>
<dbReference type="RefSeq" id="WP_259628011.1">
    <property type="nucleotide sequence ID" value="NZ_JANYMP010000024.1"/>
</dbReference>